<dbReference type="Gene3D" id="3.30.2310.20">
    <property type="entry name" value="RelE-like"/>
    <property type="match status" value="1"/>
</dbReference>
<dbReference type="Proteomes" id="UP000228560">
    <property type="component" value="Unassembled WGS sequence"/>
</dbReference>
<comment type="caution">
    <text evidence="1">The sequence shown here is derived from an EMBL/GenBank/DDBJ whole genome shotgun (WGS) entry which is preliminary data.</text>
</comment>
<dbReference type="InterPro" id="IPR035093">
    <property type="entry name" value="RelE/ParE_toxin_dom_sf"/>
</dbReference>
<accession>A0A2M8C8X7</accession>
<dbReference type="SUPFAM" id="SSF143011">
    <property type="entry name" value="RelE-like"/>
    <property type="match status" value="1"/>
</dbReference>
<evidence type="ECO:0000313" key="2">
    <source>
        <dbReference type="Proteomes" id="UP000228560"/>
    </source>
</evidence>
<dbReference type="AlphaFoldDB" id="A0A2M8C8X7"/>
<proteinExistence type="predicted"/>
<sequence>MKVIWDQGFKRAYKKKVKNNDEYKKKFWDAFEIFAKDPFDPQLKTHKLSGKLKGLWVFSCLYDCRVIFKFVKKDEVLLIDISAVTMKFIKVGDLYD</sequence>
<reference evidence="1 2" key="1">
    <citation type="submission" date="2017-09" db="EMBL/GenBank/DDBJ databases">
        <title>Depth-based differentiation of microbial function through sediment-hosted aquifers and enrichment of novel symbionts in the deep terrestrial subsurface.</title>
        <authorList>
            <person name="Probst A.J."/>
            <person name="Ladd B."/>
            <person name="Jarett J.K."/>
            <person name="Geller-Mcgrath D.E."/>
            <person name="Sieber C.M."/>
            <person name="Emerson J.B."/>
            <person name="Anantharaman K."/>
            <person name="Thomas B.C."/>
            <person name="Malmstrom R."/>
            <person name="Stieglmeier M."/>
            <person name="Klingl A."/>
            <person name="Woyke T."/>
            <person name="Ryan C.M."/>
            <person name="Banfield J.F."/>
        </authorList>
    </citation>
    <scope>NUCLEOTIDE SEQUENCE [LARGE SCALE GENOMIC DNA]</scope>
    <source>
        <strain evidence="1">CG_4_9_14_3_um_filter_33_16</strain>
    </source>
</reference>
<name>A0A2M8C8X7_9BACT</name>
<evidence type="ECO:0000313" key="1">
    <source>
        <dbReference type="EMBL" id="PJB55514.1"/>
    </source>
</evidence>
<gene>
    <name evidence="1" type="ORF">CO097_07965</name>
</gene>
<dbReference type="EMBL" id="PFTV01000203">
    <property type="protein sequence ID" value="PJB55514.1"/>
    <property type="molecule type" value="Genomic_DNA"/>
</dbReference>
<organism evidence="1 2">
    <name type="scientific">Candidatus Infernicultor aquiphilus</name>
    <dbReference type="NCBI Taxonomy" id="1805029"/>
    <lineage>
        <taxon>Bacteria</taxon>
        <taxon>Pseudomonadati</taxon>
        <taxon>Atribacterota</taxon>
        <taxon>Candidatus Phoenicimicrobiia</taxon>
        <taxon>Candidatus Pheonicimicrobiales</taxon>
        <taxon>Candidatus Phoenicimicrobiaceae</taxon>
        <taxon>Candidatus Infernicultor</taxon>
    </lineage>
</organism>
<protein>
    <submittedName>
        <fullName evidence="1">Type II toxin-antitoxin system mRNA interferase toxin, RelE/StbE family</fullName>
    </submittedName>
</protein>